<keyword evidence="4" id="KW-1185">Reference proteome</keyword>
<dbReference type="InterPro" id="IPR028250">
    <property type="entry name" value="DsbDN"/>
</dbReference>
<feature type="signal peptide" evidence="1">
    <location>
        <begin position="1"/>
        <end position="26"/>
    </location>
</feature>
<protein>
    <recommendedName>
        <fullName evidence="2">Thiol:disulfide interchange protein DsbD N-terminal domain-containing protein</fullName>
    </recommendedName>
</protein>
<sequence>MTMTKVFLPVALSLFFSTPFLQSAHAGASGWFETEGARIRLLASRSDTPGVVRGALEIELEPGWKTYWRDPGDSGVAPEIDTKPAPHIANVEIGFPPPKRFEDKYGDWAGYKERVALPLTFTMRPGQRGDIAVHFFLGVCQDICVPVDGQLAVPVTELENLRETLAINRAFEALPKKANEDFSARIDRQTENMLDIRLDLPEGDTNAVLFVAGSDGYRLAMPEKKAEASHMFSVEILARPDETPSGPGLAYTLESEGNAVAGYLPYPVPHK</sequence>
<gene>
    <name evidence="3" type="ORF">GCM10010136_18850</name>
</gene>
<proteinExistence type="predicted"/>
<evidence type="ECO:0000313" key="4">
    <source>
        <dbReference type="Proteomes" id="UP000641137"/>
    </source>
</evidence>
<dbReference type="Pfam" id="PF11412">
    <property type="entry name" value="DsbD_N"/>
    <property type="match status" value="1"/>
</dbReference>
<evidence type="ECO:0000256" key="1">
    <source>
        <dbReference type="SAM" id="SignalP"/>
    </source>
</evidence>
<evidence type="ECO:0000313" key="3">
    <source>
        <dbReference type="EMBL" id="GHC71549.1"/>
    </source>
</evidence>
<accession>A0A8J3DNP8</accession>
<dbReference type="Proteomes" id="UP000641137">
    <property type="component" value="Unassembled WGS sequence"/>
</dbReference>
<reference evidence="3" key="2">
    <citation type="submission" date="2020-09" db="EMBL/GenBank/DDBJ databases">
        <authorList>
            <person name="Sun Q."/>
            <person name="Kim S."/>
        </authorList>
    </citation>
    <scope>NUCLEOTIDE SEQUENCE</scope>
    <source>
        <strain evidence="3">KCTC 42097</strain>
    </source>
</reference>
<feature type="chain" id="PRO_5035298574" description="Thiol:disulfide interchange protein DsbD N-terminal domain-containing protein" evidence="1">
    <location>
        <begin position="27"/>
        <end position="271"/>
    </location>
</feature>
<organism evidence="3 4">
    <name type="scientific">Limoniibacter endophyticus</name>
    <dbReference type="NCBI Taxonomy" id="1565040"/>
    <lineage>
        <taxon>Bacteria</taxon>
        <taxon>Pseudomonadati</taxon>
        <taxon>Pseudomonadota</taxon>
        <taxon>Alphaproteobacteria</taxon>
        <taxon>Hyphomicrobiales</taxon>
        <taxon>Bartonellaceae</taxon>
        <taxon>Limoniibacter</taxon>
    </lineage>
</organism>
<dbReference type="EMBL" id="BMZO01000005">
    <property type="protein sequence ID" value="GHC71549.1"/>
    <property type="molecule type" value="Genomic_DNA"/>
</dbReference>
<evidence type="ECO:0000259" key="2">
    <source>
        <dbReference type="Pfam" id="PF11412"/>
    </source>
</evidence>
<reference evidence="3" key="1">
    <citation type="journal article" date="2014" name="Int. J. Syst. Evol. Microbiol.">
        <title>Complete genome sequence of Corynebacterium casei LMG S-19264T (=DSM 44701T), isolated from a smear-ripened cheese.</title>
        <authorList>
            <consortium name="US DOE Joint Genome Institute (JGI-PGF)"/>
            <person name="Walter F."/>
            <person name="Albersmeier A."/>
            <person name="Kalinowski J."/>
            <person name="Ruckert C."/>
        </authorList>
    </citation>
    <scope>NUCLEOTIDE SEQUENCE</scope>
    <source>
        <strain evidence="3">KCTC 42097</strain>
    </source>
</reference>
<name>A0A8J3DNP8_9HYPH</name>
<feature type="domain" description="Thiol:disulfide interchange protein DsbD N-terminal" evidence="2">
    <location>
        <begin position="52"/>
        <end position="152"/>
    </location>
</feature>
<comment type="caution">
    <text evidence="3">The sequence shown here is derived from an EMBL/GenBank/DDBJ whole genome shotgun (WGS) entry which is preliminary data.</text>
</comment>
<dbReference type="AlphaFoldDB" id="A0A8J3DNP8"/>
<keyword evidence="1" id="KW-0732">Signal</keyword>